<feature type="transmembrane region" description="Helical" evidence="1">
    <location>
        <begin position="73"/>
        <end position="95"/>
    </location>
</feature>
<dbReference type="Proteomes" id="UP000288805">
    <property type="component" value="Unassembled WGS sequence"/>
</dbReference>
<proteinExistence type="predicted"/>
<dbReference type="AlphaFoldDB" id="A0A438IKF8"/>
<accession>A0A438IKF8</accession>
<dbReference type="PANTHER" id="PTHR34115:SF13">
    <property type="entry name" value="RPB1A"/>
    <property type="match status" value="1"/>
</dbReference>
<sequence length="152" mass="17439">MATQPRASSAFISLLAILGSAVLAKYQYDNISPFAQHNIAMRISLFATFIYFMVVVVYEILNPDETVKVEDDGRYLLILGHVRFLSGTIAATLLILILIPYFGWFLLVIWTMFLVKIACYWDKPFYNFDMFKIKNQNTTNREGGQEVQQPPL</sequence>
<gene>
    <name evidence="3" type="ORF">CK203_029951</name>
</gene>
<dbReference type="PANTHER" id="PTHR34115">
    <property type="entry name" value="PROTEIN, PUTATIVE-RELATED"/>
    <property type="match status" value="1"/>
</dbReference>
<feature type="signal peptide" evidence="2">
    <location>
        <begin position="1"/>
        <end position="24"/>
    </location>
</feature>
<keyword evidence="1" id="KW-0472">Membrane</keyword>
<evidence type="ECO:0000256" key="2">
    <source>
        <dbReference type="SAM" id="SignalP"/>
    </source>
</evidence>
<evidence type="ECO:0000313" key="4">
    <source>
        <dbReference type="Proteomes" id="UP000288805"/>
    </source>
</evidence>
<evidence type="ECO:0000313" key="3">
    <source>
        <dbReference type="EMBL" id="RVW97186.1"/>
    </source>
</evidence>
<feature type="chain" id="PRO_5019565646" evidence="2">
    <location>
        <begin position="25"/>
        <end position="152"/>
    </location>
</feature>
<feature type="transmembrane region" description="Helical" evidence="1">
    <location>
        <begin position="39"/>
        <end position="61"/>
    </location>
</feature>
<name>A0A438IKF8_VITVI</name>
<protein>
    <submittedName>
        <fullName evidence="3">Uncharacterized protein</fullName>
    </submittedName>
</protein>
<dbReference type="EMBL" id="QGNW01000103">
    <property type="protein sequence ID" value="RVW97186.1"/>
    <property type="molecule type" value="Genomic_DNA"/>
</dbReference>
<organism evidence="3 4">
    <name type="scientific">Vitis vinifera</name>
    <name type="common">Grape</name>
    <dbReference type="NCBI Taxonomy" id="29760"/>
    <lineage>
        <taxon>Eukaryota</taxon>
        <taxon>Viridiplantae</taxon>
        <taxon>Streptophyta</taxon>
        <taxon>Embryophyta</taxon>
        <taxon>Tracheophyta</taxon>
        <taxon>Spermatophyta</taxon>
        <taxon>Magnoliopsida</taxon>
        <taxon>eudicotyledons</taxon>
        <taxon>Gunneridae</taxon>
        <taxon>Pentapetalae</taxon>
        <taxon>rosids</taxon>
        <taxon>Vitales</taxon>
        <taxon>Vitaceae</taxon>
        <taxon>Viteae</taxon>
        <taxon>Vitis</taxon>
    </lineage>
</organism>
<keyword evidence="2" id="KW-0732">Signal</keyword>
<dbReference type="InterPro" id="IPR053258">
    <property type="entry name" value="Ca-permeable_cation_channel"/>
</dbReference>
<reference evidence="3 4" key="1">
    <citation type="journal article" date="2018" name="PLoS Genet.">
        <title>Population sequencing reveals clonal diversity and ancestral inbreeding in the grapevine cultivar Chardonnay.</title>
        <authorList>
            <person name="Roach M.J."/>
            <person name="Johnson D.L."/>
            <person name="Bohlmann J."/>
            <person name="van Vuuren H.J."/>
            <person name="Jones S.J."/>
            <person name="Pretorius I.S."/>
            <person name="Schmidt S.A."/>
            <person name="Borneman A.R."/>
        </authorList>
    </citation>
    <scope>NUCLEOTIDE SEQUENCE [LARGE SCALE GENOMIC DNA]</scope>
    <source>
        <strain evidence="4">cv. Chardonnay</strain>
        <tissue evidence="3">Leaf</tissue>
    </source>
</reference>
<keyword evidence="1" id="KW-0812">Transmembrane</keyword>
<keyword evidence="1" id="KW-1133">Transmembrane helix</keyword>
<evidence type="ECO:0000256" key="1">
    <source>
        <dbReference type="SAM" id="Phobius"/>
    </source>
</evidence>
<comment type="caution">
    <text evidence="3">The sequence shown here is derived from an EMBL/GenBank/DDBJ whole genome shotgun (WGS) entry which is preliminary data.</text>
</comment>